<sequence length="201" mass="23235">MMVKPLNPWKRNRKTKPHKKFQQISELFSKRIQIEFTSNHTFPVSIYQMDHFAAAEEQLASQRLRQKLEEVNVAAQTHLAPVQDHVNYTLQKAYFKCAYECFDRSRRQEEISHCVENCSIPLTNVQQTFDNEMAKFQEKLNRSLMVCQDKYEGAKLQQKNGAMNVLVSCADEAIQDSIKMLPLLTNKLKTSFGIRGDTGSS</sequence>
<proteinExistence type="inferred from homology"/>
<keyword evidence="3" id="KW-1185">Reference proteome</keyword>
<dbReference type="Pfam" id="PF05811">
    <property type="entry name" value="DUF842"/>
    <property type="match status" value="1"/>
</dbReference>
<dbReference type="GO" id="GO:0005737">
    <property type="term" value="C:cytoplasm"/>
    <property type="evidence" value="ECO:0007669"/>
    <property type="project" value="TreeGrafter"/>
</dbReference>
<evidence type="ECO:0000313" key="3">
    <source>
        <dbReference type="Proteomes" id="UP001157006"/>
    </source>
</evidence>
<dbReference type="AlphaFoldDB" id="A0AAV0ZBK0"/>
<evidence type="ECO:0000313" key="2">
    <source>
        <dbReference type="EMBL" id="CAI8595796.1"/>
    </source>
</evidence>
<evidence type="ECO:0000256" key="1">
    <source>
        <dbReference type="ARBA" id="ARBA00009952"/>
    </source>
</evidence>
<dbReference type="PANTHER" id="PTHR21096:SF0">
    <property type="entry name" value="PROTEIN FAM136A"/>
    <property type="match status" value="1"/>
</dbReference>
<accession>A0AAV0ZBK0</accession>
<name>A0AAV0ZBK0_VICFA</name>
<dbReference type="EMBL" id="OX451737">
    <property type="protein sequence ID" value="CAI8595796.1"/>
    <property type="molecule type" value="Genomic_DNA"/>
</dbReference>
<gene>
    <name evidence="2" type="ORF">VFH_II003160</name>
</gene>
<comment type="similarity">
    <text evidence="1">Belongs to the FAM136 family.</text>
</comment>
<organism evidence="2 3">
    <name type="scientific">Vicia faba</name>
    <name type="common">Broad bean</name>
    <name type="synonym">Faba vulgaris</name>
    <dbReference type="NCBI Taxonomy" id="3906"/>
    <lineage>
        <taxon>Eukaryota</taxon>
        <taxon>Viridiplantae</taxon>
        <taxon>Streptophyta</taxon>
        <taxon>Embryophyta</taxon>
        <taxon>Tracheophyta</taxon>
        <taxon>Spermatophyta</taxon>
        <taxon>Magnoliopsida</taxon>
        <taxon>eudicotyledons</taxon>
        <taxon>Gunneridae</taxon>
        <taxon>Pentapetalae</taxon>
        <taxon>rosids</taxon>
        <taxon>fabids</taxon>
        <taxon>Fabales</taxon>
        <taxon>Fabaceae</taxon>
        <taxon>Papilionoideae</taxon>
        <taxon>50 kb inversion clade</taxon>
        <taxon>NPAAA clade</taxon>
        <taxon>Hologalegina</taxon>
        <taxon>IRL clade</taxon>
        <taxon>Fabeae</taxon>
        <taxon>Vicia</taxon>
    </lineage>
</organism>
<reference evidence="2 3" key="1">
    <citation type="submission" date="2023-01" db="EMBL/GenBank/DDBJ databases">
        <authorList>
            <person name="Kreplak J."/>
        </authorList>
    </citation>
    <scope>NUCLEOTIDE SEQUENCE [LARGE SCALE GENOMIC DNA]</scope>
</reference>
<dbReference type="PANTHER" id="PTHR21096">
    <property type="entry name" value="PROTEIN FAM136A"/>
    <property type="match status" value="1"/>
</dbReference>
<dbReference type="Proteomes" id="UP001157006">
    <property type="component" value="Chromosome 2"/>
</dbReference>
<protein>
    <recommendedName>
        <fullName evidence="4">Protein FAM136A</fullName>
    </recommendedName>
</protein>
<dbReference type="InterPro" id="IPR008560">
    <property type="entry name" value="DUF842_euk"/>
</dbReference>
<evidence type="ECO:0008006" key="4">
    <source>
        <dbReference type="Google" id="ProtNLM"/>
    </source>
</evidence>